<dbReference type="EMBL" id="MGGM01000027">
    <property type="protein sequence ID" value="OGM28602.1"/>
    <property type="molecule type" value="Genomic_DNA"/>
</dbReference>
<gene>
    <name evidence="2" type="ORF">A2801_01815</name>
</gene>
<dbReference type="Gene3D" id="2.70.70.10">
    <property type="entry name" value="Glucose Permease (Domain IIA)"/>
    <property type="match status" value="1"/>
</dbReference>
<protein>
    <recommendedName>
        <fullName evidence="1">M23ase beta-sheet core domain-containing protein</fullName>
    </recommendedName>
</protein>
<evidence type="ECO:0000259" key="1">
    <source>
        <dbReference type="Pfam" id="PF01551"/>
    </source>
</evidence>
<reference evidence="2 3" key="1">
    <citation type="journal article" date="2016" name="Nat. Commun.">
        <title>Thousands of microbial genomes shed light on interconnected biogeochemical processes in an aquifer system.</title>
        <authorList>
            <person name="Anantharaman K."/>
            <person name="Brown C.T."/>
            <person name="Hug L.A."/>
            <person name="Sharon I."/>
            <person name="Castelle C.J."/>
            <person name="Probst A.J."/>
            <person name="Thomas B.C."/>
            <person name="Singh A."/>
            <person name="Wilkins M.J."/>
            <person name="Karaoz U."/>
            <person name="Brodie E.L."/>
            <person name="Williams K.H."/>
            <person name="Hubbard S.S."/>
            <person name="Banfield J.F."/>
        </authorList>
    </citation>
    <scope>NUCLEOTIDE SEQUENCE [LARGE SCALE GENOMIC DNA]</scope>
</reference>
<dbReference type="PANTHER" id="PTHR21666:SF270">
    <property type="entry name" value="MUREIN HYDROLASE ACTIVATOR ENVC"/>
    <property type="match status" value="1"/>
</dbReference>
<evidence type="ECO:0000313" key="3">
    <source>
        <dbReference type="Proteomes" id="UP000177263"/>
    </source>
</evidence>
<organism evidence="2 3">
    <name type="scientific">Candidatus Woesebacteria bacterium RIFCSPHIGHO2_01_FULL_41_10</name>
    <dbReference type="NCBI Taxonomy" id="1802500"/>
    <lineage>
        <taxon>Bacteria</taxon>
        <taxon>Candidatus Woeseibacteriota</taxon>
    </lineage>
</organism>
<name>A0A1F7YMS4_9BACT</name>
<dbReference type="SUPFAM" id="SSF51261">
    <property type="entry name" value="Duplicated hybrid motif"/>
    <property type="match status" value="1"/>
</dbReference>
<sequence length="233" mass="25603">MVPPTGATMRRLTTVLPQIVRLEIANWRREIRGLHTIIPNINEIKRARAGNKVSLFFRHIFEHKHTRKILGSNLAFLIIASSLVPSTQAFEPTEGENTVVVHSDSVPLTTQTNVRFPTKSVRITQGFTFFHSGIDLDGITGEPVTAILPGRVMQVQYSRFAYGNAILLDHGAGITSLYAHLSRIMVAEGQEVGQFTKIGEIGSTGQSSGDHLHLEIRDNGVPVNPLKILPSAL</sequence>
<accession>A0A1F7YMS4</accession>
<dbReference type="InterPro" id="IPR050570">
    <property type="entry name" value="Cell_wall_metabolism_enzyme"/>
</dbReference>
<dbReference type="PANTHER" id="PTHR21666">
    <property type="entry name" value="PEPTIDASE-RELATED"/>
    <property type="match status" value="1"/>
</dbReference>
<dbReference type="GO" id="GO:0004222">
    <property type="term" value="F:metalloendopeptidase activity"/>
    <property type="evidence" value="ECO:0007669"/>
    <property type="project" value="TreeGrafter"/>
</dbReference>
<dbReference type="InterPro" id="IPR011055">
    <property type="entry name" value="Dup_hybrid_motif"/>
</dbReference>
<dbReference type="STRING" id="1802500.A2801_01815"/>
<dbReference type="CDD" id="cd12797">
    <property type="entry name" value="M23_peptidase"/>
    <property type="match status" value="1"/>
</dbReference>
<evidence type="ECO:0000313" key="2">
    <source>
        <dbReference type="EMBL" id="OGM28602.1"/>
    </source>
</evidence>
<dbReference type="AlphaFoldDB" id="A0A1F7YMS4"/>
<dbReference type="Proteomes" id="UP000177263">
    <property type="component" value="Unassembled WGS sequence"/>
</dbReference>
<dbReference type="InterPro" id="IPR016047">
    <property type="entry name" value="M23ase_b-sheet_dom"/>
</dbReference>
<feature type="domain" description="M23ase beta-sheet core" evidence="1">
    <location>
        <begin position="130"/>
        <end position="225"/>
    </location>
</feature>
<comment type="caution">
    <text evidence="2">The sequence shown here is derived from an EMBL/GenBank/DDBJ whole genome shotgun (WGS) entry which is preliminary data.</text>
</comment>
<dbReference type="Pfam" id="PF01551">
    <property type="entry name" value="Peptidase_M23"/>
    <property type="match status" value="1"/>
</dbReference>
<proteinExistence type="predicted"/>